<dbReference type="EMBL" id="JAUHJS010000003">
    <property type="protein sequence ID" value="MDN4165472.1"/>
    <property type="molecule type" value="Genomic_DNA"/>
</dbReference>
<gene>
    <name evidence="1" type="ORF">QWY31_08170</name>
</gene>
<proteinExistence type="predicted"/>
<dbReference type="Proteomes" id="UP001168552">
    <property type="component" value="Unassembled WGS sequence"/>
</dbReference>
<sequence length="382" mass="40955">MKFAFEKLFLLIIISTCTLLLPLSSSAQLYAPSGSVAGVTNGTTNVGIGTPAPPSTLMIYSNTSEPSSFAIQHSPGTRFWISHSNADDIFKIGGTGSTRPSMGAINIKWGNVGIGTEPLSSKKMVVNGSVGIITSGYADLSLERTDNDSKLTLGITSNSEEGFISSKGELKFLTNLSTTPKMFITKGGDVGIGTTLPSAILNIVNNKTEPYQNSVRIDSNNPSEHWLITAQSNGKGNYSGLFAPATNNISLLLRDASKVVGAKINSNGPSYFNGGNVGIGTTSPDEMLSVNGTVHAKEVRVDLDFPAPDYVFEQDYPLMSLSETEKYIQANKHLPEVPSAKEMEQNGVKLLEMNMLLLKKVEELTLHVISLEKEVQTLKSKE</sequence>
<organism evidence="1 2">
    <name type="scientific">Shiella aurantiaca</name>
    <dbReference type="NCBI Taxonomy" id="3058365"/>
    <lineage>
        <taxon>Bacteria</taxon>
        <taxon>Pseudomonadati</taxon>
        <taxon>Bacteroidota</taxon>
        <taxon>Cytophagia</taxon>
        <taxon>Cytophagales</taxon>
        <taxon>Shiellaceae</taxon>
        <taxon>Shiella</taxon>
    </lineage>
</organism>
<reference evidence="1" key="1">
    <citation type="submission" date="2023-06" db="EMBL/GenBank/DDBJ databases">
        <title>Cytophagales bacterium Strain LB-30, isolated from soil.</title>
        <authorList>
            <person name="Liu B."/>
        </authorList>
    </citation>
    <scope>NUCLEOTIDE SEQUENCE</scope>
    <source>
        <strain evidence="1">LB-30</strain>
    </source>
</reference>
<protein>
    <recommendedName>
        <fullName evidence="3">Tail fiber domain-containing protein</fullName>
    </recommendedName>
</protein>
<accession>A0ABT8F4T9</accession>
<dbReference type="RefSeq" id="WP_320003997.1">
    <property type="nucleotide sequence ID" value="NZ_JAUHJS010000003.1"/>
</dbReference>
<evidence type="ECO:0008006" key="3">
    <source>
        <dbReference type="Google" id="ProtNLM"/>
    </source>
</evidence>
<name>A0ABT8F4T9_9BACT</name>
<evidence type="ECO:0000313" key="2">
    <source>
        <dbReference type="Proteomes" id="UP001168552"/>
    </source>
</evidence>
<comment type="caution">
    <text evidence="1">The sequence shown here is derived from an EMBL/GenBank/DDBJ whole genome shotgun (WGS) entry which is preliminary data.</text>
</comment>
<evidence type="ECO:0000313" key="1">
    <source>
        <dbReference type="EMBL" id="MDN4165472.1"/>
    </source>
</evidence>
<keyword evidence="2" id="KW-1185">Reference proteome</keyword>